<evidence type="ECO:0000313" key="2">
    <source>
        <dbReference type="EMBL" id="KVW92638.1"/>
    </source>
</evidence>
<sequence length="242" mass="26504">MTNLVSLLGGKAVTTSLAIAEGTANEHASVIKLVRTYQADLEEFGRVVFQIAPFETAGGTQQREVAMLNEQQSTLILTYMRNSDIVRKFKKALVRAFFDLMQQAALARFNIPATYPEAMRLAADLAEQKAHAEAQLAIAAPKAQALDRIANADGTMNPTVAAKTLQVQPKKLFDWLREKHWIYRRPGGSSNVAYQDKIQAGYLTHKITTVQRDDGSEKIIEQVLVTGKGLAKISQAMGVACG</sequence>
<comment type="caution">
    <text evidence="2">The sequence shown here is derived from an EMBL/GenBank/DDBJ whole genome shotgun (WGS) entry which is preliminary data.</text>
</comment>
<accession>A0A106BIF8</accession>
<dbReference type="InterPro" id="IPR014054">
    <property type="entry name" value="Phage_regulatory_Rha"/>
</dbReference>
<organism evidence="2 3">
    <name type="scientific">Thiobacillus denitrificans</name>
    <dbReference type="NCBI Taxonomy" id="36861"/>
    <lineage>
        <taxon>Bacteria</taxon>
        <taxon>Pseudomonadati</taxon>
        <taxon>Pseudomonadota</taxon>
        <taxon>Betaproteobacteria</taxon>
        <taxon>Nitrosomonadales</taxon>
        <taxon>Thiobacillaceae</taxon>
        <taxon>Thiobacillus</taxon>
    </lineage>
</organism>
<dbReference type="AlphaFoldDB" id="A0A106BIF8"/>
<dbReference type="RefSeq" id="WP_059759087.1">
    <property type="nucleotide sequence ID" value="NZ_LDUG01000056.1"/>
</dbReference>
<dbReference type="GO" id="GO:0003677">
    <property type="term" value="F:DNA binding"/>
    <property type="evidence" value="ECO:0007669"/>
    <property type="project" value="InterPro"/>
</dbReference>
<dbReference type="PATRIC" id="fig|36861.3.peg.3022"/>
<keyword evidence="3" id="KW-1185">Reference proteome</keyword>
<dbReference type="Pfam" id="PF03374">
    <property type="entry name" value="ANT"/>
    <property type="match status" value="1"/>
</dbReference>
<feature type="domain" description="Antirepressor protein C-terminal" evidence="1">
    <location>
        <begin position="133"/>
        <end position="236"/>
    </location>
</feature>
<protein>
    <recommendedName>
        <fullName evidence="1">Antirepressor protein C-terminal domain-containing protein</fullName>
    </recommendedName>
</protein>
<dbReference type="InterPro" id="IPR005039">
    <property type="entry name" value="Ant_C"/>
</dbReference>
<gene>
    <name evidence="2" type="ORF">ABW22_15790</name>
</gene>
<name>A0A106BIF8_THIDE</name>
<dbReference type="EMBL" id="LDUG01000056">
    <property type="protein sequence ID" value="KVW92638.1"/>
    <property type="molecule type" value="Genomic_DNA"/>
</dbReference>
<dbReference type="Proteomes" id="UP000064243">
    <property type="component" value="Unassembled WGS sequence"/>
</dbReference>
<dbReference type="Pfam" id="PF09669">
    <property type="entry name" value="Phage_pRha"/>
    <property type="match status" value="1"/>
</dbReference>
<evidence type="ECO:0000313" key="3">
    <source>
        <dbReference type="Proteomes" id="UP000064243"/>
    </source>
</evidence>
<proteinExistence type="predicted"/>
<evidence type="ECO:0000259" key="1">
    <source>
        <dbReference type="Pfam" id="PF03374"/>
    </source>
</evidence>
<reference evidence="2 3" key="1">
    <citation type="journal article" date="2015" name="Appl. Environ. Microbiol.">
        <title>Aerobic and Anaerobic Thiosulfate Oxidation by a Cold-Adapted, Subglacial Chemoautotroph.</title>
        <authorList>
            <person name="Harrold Z.R."/>
            <person name="Skidmore M.L."/>
            <person name="Hamilton T.L."/>
            <person name="Desch L."/>
            <person name="Amada K."/>
            <person name="van Gelder W."/>
            <person name="Glover K."/>
            <person name="Roden E.E."/>
            <person name="Boyd E.S."/>
        </authorList>
    </citation>
    <scope>NUCLEOTIDE SEQUENCE [LARGE SCALE GENOMIC DNA]</scope>
    <source>
        <strain evidence="2 3">RG</strain>
    </source>
</reference>
<dbReference type="OrthoDB" id="8611785at2"/>